<reference evidence="3 4" key="1">
    <citation type="submission" date="2024-10" db="EMBL/GenBank/DDBJ databases">
        <authorList>
            <person name="Sang B.-I."/>
            <person name="Prabhaharan D."/>
        </authorList>
    </citation>
    <scope>NUCLEOTIDE SEQUENCE [LARGE SCALE GENOMIC DNA]</scope>
    <source>
        <strain evidence="3 4">MH</strain>
    </source>
</reference>
<dbReference type="PANTHER" id="PTHR46558:SF11">
    <property type="entry name" value="HTH-TYPE TRANSCRIPTIONAL REGULATOR XRE"/>
    <property type="match status" value="1"/>
</dbReference>
<dbReference type="RefSeq" id="WP_113856162.1">
    <property type="nucleotide sequence ID" value="NZ_CP011940.1"/>
</dbReference>
<keyword evidence="1" id="KW-0238">DNA-binding</keyword>
<sequence>MSFGEKLKSCRKNMRLNQKEFGQKIGVAESTVSLYESNKRFPDADTLKKIANLFDVSLDYLLGNVKDNHAAEGKMPKDLNKFLQQSEIIFDGDTYNLTEDERDMVMKSLEVAFYAAKQANKRKKGDSPTK</sequence>
<dbReference type="PANTHER" id="PTHR46558">
    <property type="entry name" value="TRACRIPTIONAL REGULATORY PROTEIN-RELATED-RELATED"/>
    <property type="match status" value="1"/>
</dbReference>
<dbReference type="InterPro" id="IPR010982">
    <property type="entry name" value="Lambda_DNA-bd_dom_sf"/>
</dbReference>
<dbReference type="Gene3D" id="1.10.260.40">
    <property type="entry name" value="lambda repressor-like DNA-binding domains"/>
    <property type="match status" value="1"/>
</dbReference>
<dbReference type="SMART" id="SM00530">
    <property type="entry name" value="HTH_XRE"/>
    <property type="match status" value="1"/>
</dbReference>
<proteinExistence type="predicted"/>
<dbReference type="Pfam" id="PF01381">
    <property type="entry name" value="HTH_3"/>
    <property type="match status" value="1"/>
</dbReference>
<gene>
    <name evidence="3" type="ORF">ACGTZG_08020</name>
</gene>
<evidence type="ECO:0000313" key="3">
    <source>
        <dbReference type="EMBL" id="MFG6273135.1"/>
    </source>
</evidence>
<feature type="domain" description="HTH cro/C1-type" evidence="2">
    <location>
        <begin position="7"/>
        <end position="61"/>
    </location>
</feature>
<dbReference type="SUPFAM" id="SSF47413">
    <property type="entry name" value="lambda repressor-like DNA-binding domains"/>
    <property type="match status" value="1"/>
</dbReference>
<dbReference type="InterPro" id="IPR001387">
    <property type="entry name" value="Cro/C1-type_HTH"/>
</dbReference>
<evidence type="ECO:0000313" key="4">
    <source>
        <dbReference type="Proteomes" id="UP001605989"/>
    </source>
</evidence>
<name>A0ABW7DPY8_9FIRM</name>
<dbReference type="EMBL" id="JBIEKR010000006">
    <property type="protein sequence ID" value="MFG6273135.1"/>
    <property type="molecule type" value="Genomic_DNA"/>
</dbReference>
<protein>
    <submittedName>
        <fullName evidence="3">Helix-turn-helix domain-containing protein</fullName>
    </submittedName>
</protein>
<comment type="caution">
    <text evidence="3">The sequence shown here is derived from an EMBL/GenBank/DDBJ whole genome shotgun (WGS) entry which is preliminary data.</text>
</comment>
<dbReference type="Proteomes" id="UP001605989">
    <property type="component" value="Unassembled WGS sequence"/>
</dbReference>
<dbReference type="CDD" id="cd00093">
    <property type="entry name" value="HTH_XRE"/>
    <property type="match status" value="1"/>
</dbReference>
<evidence type="ECO:0000259" key="2">
    <source>
        <dbReference type="PROSITE" id="PS50943"/>
    </source>
</evidence>
<accession>A0ABW7DPY8</accession>
<dbReference type="PROSITE" id="PS50943">
    <property type="entry name" value="HTH_CROC1"/>
    <property type="match status" value="1"/>
</dbReference>
<evidence type="ECO:0000256" key="1">
    <source>
        <dbReference type="ARBA" id="ARBA00023125"/>
    </source>
</evidence>
<keyword evidence="4" id="KW-1185">Reference proteome</keyword>
<organism evidence="3 4">
    <name type="scientific">Megasphaera hexanoica</name>
    <dbReference type="NCBI Taxonomy" id="1675036"/>
    <lineage>
        <taxon>Bacteria</taxon>
        <taxon>Bacillati</taxon>
        <taxon>Bacillota</taxon>
        <taxon>Negativicutes</taxon>
        <taxon>Veillonellales</taxon>
        <taxon>Veillonellaceae</taxon>
        <taxon>Megasphaera</taxon>
    </lineage>
</organism>